<sequence length="110" mass="12789">MTDRTVFYQTLAGIPQGYYTSYGRLADLCGVHVRQVQAWLRTLPRDTELPWFRIINSQRKITEHPGAPRQYQRLAEEGLIPDDRGRFPLDRYWPTSAPAGQNIKETQVRS</sequence>
<dbReference type="InterPro" id="IPR036217">
    <property type="entry name" value="MethylDNA_cys_MeTrfase_DNAb"/>
</dbReference>
<dbReference type="GO" id="GO:0003824">
    <property type="term" value="F:catalytic activity"/>
    <property type="evidence" value="ECO:0007669"/>
    <property type="project" value="InterPro"/>
</dbReference>
<dbReference type="CDD" id="cd06445">
    <property type="entry name" value="ATase"/>
    <property type="match status" value="1"/>
</dbReference>
<proteinExistence type="predicted"/>
<dbReference type="InterPro" id="IPR014048">
    <property type="entry name" value="MethylDNA_cys_MeTrfase_DNA-bd"/>
</dbReference>
<dbReference type="InterPro" id="IPR036388">
    <property type="entry name" value="WH-like_DNA-bd_sf"/>
</dbReference>
<dbReference type="EMBL" id="AAOE01000007">
    <property type="protein sequence ID" value="EAR09825.1"/>
    <property type="molecule type" value="Genomic_DNA"/>
</dbReference>
<organism evidence="3 4">
    <name type="scientific">Reinekea blandensis MED297</name>
    <dbReference type="NCBI Taxonomy" id="314283"/>
    <lineage>
        <taxon>Bacteria</taxon>
        <taxon>Pseudomonadati</taxon>
        <taxon>Pseudomonadota</taxon>
        <taxon>Gammaproteobacteria</taxon>
        <taxon>Oceanospirillales</taxon>
        <taxon>Saccharospirillaceae</taxon>
        <taxon>Reinekea</taxon>
    </lineage>
</organism>
<dbReference type="SUPFAM" id="SSF46767">
    <property type="entry name" value="Methylated DNA-protein cysteine methyltransferase, C-terminal domain"/>
    <property type="match status" value="1"/>
</dbReference>
<dbReference type="PANTHER" id="PTHR42942">
    <property type="entry name" value="6-O-METHYLGUANINE DNA METHYLTRANSFERASE"/>
    <property type="match status" value="1"/>
</dbReference>
<reference evidence="3 4" key="1">
    <citation type="submission" date="2006-02" db="EMBL/GenBank/DDBJ databases">
        <authorList>
            <person name="Pinhassi J."/>
            <person name="Pedros-Alio C."/>
            <person name="Ferriera S."/>
            <person name="Johnson J."/>
            <person name="Kravitz S."/>
            <person name="Halpern A."/>
            <person name="Remington K."/>
            <person name="Beeson K."/>
            <person name="Tran B."/>
            <person name="Rogers Y.-H."/>
            <person name="Friedman R."/>
            <person name="Venter J.C."/>
        </authorList>
    </citation>
    <scope>NUCLEOTIDE SEQUENCE [LARGE SCALE GENOMIC DNA]</scope>
    <source>
        <strain evidence="3 4">MED297</strain>
    </source>
</reference>
<dbReference type="Gene3D" id="1.10.10.10">
    <property type="entry name" value="Winged helix-like DNA-binding domain superfamily/Winged helix DNA-binding domain"/>
    <property type="match status" value="1"/>
</dbReference>
<accession>A4BD81</accession>
<dbReference type="AlphaFoldDB" id="A4BD81"/>
<dbReference type="InterPro" id="IPR052520">
    <property type="entry name" value="ATL_DNA_repair"/>
</dbReference>
<evidence type="ECO:0000259" key="2">
    <source>
        <dbReference type="Pfam" id="PF01035"/>
    </source>
</evidence>
<dbReference type="RefSeq" id="WP_008048305.1">
    <property type="nucleotide sequence ID" value="NZ_CH724155.1"/>
</dbReference>
<evidence type="ECO:0000313" key="4">
    <source>
        <dbReference type="Proteomes" id="UP000005953"/>
    </source>
</evidence>
<dbReference type="Proteomes" id="UP000005953">
    <property type="component" value="Unassembled WGS sequence"/>
</dbReference>
<evidence type="ECO:0000313" key="3">
    <source>
        <dbReference type="EMBL" id="EAR09825.1"/>
    </source>
</evidence>
<feature type="domain" description="Methylated-DNA-[protein]-cysteine S-methyltransferase DNA binding" evidence="2">
    <location>
        <begin position="7"/>
        <end position="78"/>
    </location>
</feature>
<dbReference type="OrthoDB" id="9132167at2"/>
<dbReference type="PANTHER" id="PTHR42942:SF1">
    <property type="entry name" value="ALKYLTRANSFERASE-LIKE PROTEIN 1"/>
    <property type="match status" value="1"/>
</dbReference>
<dbReference type="STRING" id="314283.MED297_05734"/>
<dbReference type="HOGENOM" id="CLU_000445_52_5_6"/>
<gene>
    <name evidence="3" type="ORF">MED297_05734</name>
</gene>
<dbReference type="Pfam" id="PF01035">
    <property type="entry name" value="DNA_binding_1"/>
    <property type="match status" value="1"/>
</dbReference>
<keyword evidence="4" id="KW-1185">Reference proteome</keyword>
<evidence type="ECO:0000256" key="1">
    <source>
        <dbReference type="ARBA" id="ARBA00022763"/>
    </source>
</evidence>
<name>A4BD81_9GAMM</name>
<keyword evidence="1" id="KW-0227">DNA damage</keyword>
<dbReference type="GO" id="GO:0006281">
    <property type="term" value="P:DNA repair"/>
    <property type="evidence" value="ECO:0007669"/>
    <property type="project" value="InterPro"/>
</dbReference>
<protein>
    <recommendedName>
        <fullName evidence="2">Methylated-DNA-[protein]-cysteine S-methyltransferase DNA binding domain-containing protein</fullName>
    </recommendedName>
</protein>
<comment type="caution">
    <text evidence="3">The sequence shown here is derived from an EMBL/GenBank/DDBJ whole genome shotgun (WGS) entry which is preliminary data.</text>
</comment>